<dbReference type="Gene3D" id="1.10.10.10">
    <property type="entry name" value="Winged helix-like DNA-binding domain superfamily/Winged helix DNA-binding domain"/>
    <property type="match status" value="1"/>
</dbReference>
<dbReference type="PIRSF" id="PIRSF036625">
    <property type="entry name" value="GAF_ANTAR"/>
    <property type="match status" value="1"/>
</dbReference>
<evidence type="ECO:0000259" key="5">
    <source>
        <dbReference type="PROSITE" id="PS50921"/>
    </source>
</evidence>
<evidence type="ECO:0000256" key="3">
    <source>
        <dbReference type="ARBA" id="ARBA00023015"/>
    </source>
</evidence>
<dbReference type="SUPFAM" id="SSF55781">
    <property type="entry name" value="GAF domain-like"/>
    <property type="match status" value="1"/>
</dbReference>
<evidence type="ECO:0000313" key="7">
    <source>
        <dbReference type="Proteomes" id="UP001201161"/>
    </source>
</evidence>
<dbReference type="EMBL" id="JAKJHZ010000006">
    <property type="protein sequence ID" value="MCF6377871.1"/>
    <property type="molecule type" value="Genomic_DNA"/>
</dbReference>
<dbReference type="InterPro" id="IPR036388">
    <property type="entry name" value="WH-like_DNA-bd_sf"/>
</dbReference>
<comment type="caution">
    <text evidence="6">The sequence shown here is derived from an EMBL/GenBank/DDBJ whole genome shotgun (WGS) entry which is preliminary data.</text>
</comment>
<dbReference type="SUPFAM" id="SSF52172">
    <property type="entry name" value="CheY-like"/>
    <property type="match status" value="1"/>
</dbReference>
<dbReference type="InterPro" id="IPR029016">
    <property type="entry name" value="GAF-like_dom_sf"/>
</dbReference>
<dbReference type="Proteomes" id="UP001201161">
    <property type="component" value="Unassembled WGS sequence"/>
</dbReference>
<protein>
    <submittedName>
        <fullName evidence="6">GAF and ANTAR domain-containing protein</fullName>
    </submittedName>
</protein>
<reference evidence="6 7" key="1">
    <citation type="submission" date="2022-01" db="EMBL/GenBank/DDBJ databases">
        <title>Nocardioides sp. nov., an actinomycete isolated from mining soil.</title>
        <authorList>
            <person name="Liu L."/>
        </authorList>
    </citation>
    <scope>NUCLEOTIDE SEQUENCE [LARGE SCALE GENOMIC DNA]</scope>
    <source>
        <strain evidence="6 7">KLBMP 9356</strain>
    </source>
</reference>
<keyword evidence="7" id="KW-1185">Reference proteome</keyword>
<proteinExistence type="predicted"/>
<sequence length="236" mass="24555">MNIDAAALAESLRRLATTGQDNDGVVGALEQVLDAAVTLFGVDGAGILVADEQDVLRYVAASDGPGRLLEQSEAAAGQGPCTEAFVSGTVVTSSDVSVETERWPVLAEAMSEQPVRAVLGTPVRVGGVPVGTLDVYRQSAHEWDDSEVAALGLYAEVIATTLTAALQAHTAGELARQLQYALDYRVVIERAVGYLMAKEGIDPVAAFNSLRGAARSRRTKIGEVAQHVLGTGGLPA</sequence>
<dbReference type="PROSITE" id="PS50921">
    <property type="entry name" value="ANTAR"/>
    <property type="match status" value="1"/>
</dbReference>
<dbReference type="Pfam" id="PF03861">
    <property type="entry name" value="ANTAR"/>
    <property type="match status" value="1"/>
</dbReference>
<name>A0ABS9HCM4_9ACTN</name>
<keyword evidence="3" id="KW-0805">Transcription regulation</keyword>
<gene>
    <name evidence="6" type="ORF">L2K70_09660</name>
</gene>
<evidence type="ECO:0000256" key="1">
    <source>
        <dbReference type="ARBA" id="ARBA00022679"/>
    </source>
</evidence>
<keyword evidence="1" id="KW-0808">Transferase</keyword>
<dbReference type="InterPro" id="IPR011006">
    <property type="entry name" value="CheY-like_superfamily"/>
</dbReference>
<dbReference type="InterPro" id="IPR005561">
    <property type="entry name" value="ANTAR"/>
</dbReference>
<dbReference type="RefSeq" id="WP_236401627.1">
    <property type="nucleotide sequence ID" value="NZ_JAKJHZ010000006.1"/>
</dbReference>
<organism evidence="6 7">
    <name type="scientific">Nocardioides potassii</name>
    <dbReference type="NCBI Taxonomy" id="2911371"/>
    <lineage>
        <taxon>Bacteria</taxon>
        <taxon>Bacillati</taxon>
        <taxon>Actinomycetota</taxon>
        <taxon>Actinomycetes</taxon>
        <taxon>Propionibacteriales</taxon>
        <taxon>Nocardioidaceae</taxon>
        <taxon>Nocardioides</taxon>
    </lineage>
</organism>
<evidence type="ECO:0000313" key="6">
    <source>
        <dbReference type="EMBL" id="MCF6377871.1"/>
    </source>
</evidence>
<dbReference type="InterPro" id="IPR012074">
    <property type="entry name" value="GAF_ANTAR"/>
</dbReference>
<dbReference type="Pfam" id="PF13185">
    <property type="entry name" value="GAF_2"/>
    <property type="match status" value="1"/>
</dbReference>
<feature type="domain" description="ANTAR" evidence="5">
    <location>
        <begin position="168"/>
        <end position="229"/>
    </location>
</feature>
<dbReference type="Gene3D" id="3.30.450.40">
    <property type="match status" value="1"/>
</dbReference>
<dbReference type="InterPro" id="IPR003018">
    <property type="entry name" value="GAF"/>
</dbReference>
<evidence type="ECO:0000256" key="2">
    <source>
        <dbReference type="ARBA" id="ARBA00022777"/>
    </source>
</evidence>
<dbReference type="SMART" id="SM00065">
    <property type="entry name" value="GAF"/>
    <property type="match status" value="1"/>
</dbReference>
<accession>A0ABS9HCM4</accession>
<keyword evidence="4" id="KW-0804">Transcription</keyword>
<evidence type="ECO:0000256" key="4">
    <source>
        <dbReference type="ARBA" id="ARBA00023163"/>
    </source>
</evidence>
<dbReference type="SMART" id="SM01012">
    <property type="entry name" value="ANTAR"/>
    <property type="match status" value="1"/>
</dbReference>
<keyword evidence="2" id="KW-0418">Kinase</keyword>